<evidence type="ECO:0000313" key="2">
    <source>
        <dbReference type="EMBL" id="KJZ08980.1"/>
    </source>
</evidence>
<accession>A0A0F4QP00</accession>
<protein>
    <recommendedName>
        <fullName evidence="1">GmrSD restriction endonucleases C-terminal domain-containing protein</fullName>
    </recommendedName>
</protein>
<sequence>MALLSRNKNSAASNYDFDKKKSEYFNPISGRTTFVLTNQVLSQDEWTPEVFKQRQTLLVDKLTNTWQLYD</sequence>
<gene>
    <name evidence="2" type="ORF">TW77_11430</name>
</gene>
<organism evidence="2 3">
    <name type="scientific">Pseudoalteromonas rubra</name>
    <dbReference type="NCBI Taxonomy" id="43658"/>
    <lineage>
        <taxon>Bacteria</taxon>
        <taxon>Pseudomonadati</taxon>
        <taxon>Pseudomonadota</taxon>
        <taxon>Gammaproteobacteria</taxon>
        <taxon>Alteromonadales</taxon>
        <taxon>Pseudoalteromonadaceae</taxon>
        <taxon>Pseudoalteromonas</taxon>
    </lineage>
</organism>
<dbReference type="EMBL" id="JXYA01000023">
    <property type="protein sequence ID" value="KJZ08980.1"/>
    <property type="molecule type" value="Genomic_DNA"/>
</dbReference>
<proteinExistence type="predicted"/>
<keyword evidence="3" id="KW-1185">Reference proteome</keyword>
<reference evidence="2 3" key="1">
    <citation type="journal article" date="2015" name="BMC Genomics">
        <title>Genome mining reveals unlocked bioactive potential of marine Gram-negative bacteria.</title>
        <authorList>
            <person name="Machado H."/>
            <person name="Sonnenschein E.C."/>
            <person name="Melchiorsen J."/>
            <person name="Gram L."/>
        </authorList>
    </citation>
    <scope>NUCLEOTIDE SEQUENCE [LARGE SCALE GENOMIC DNA]</scope>
    <source>
        <strain evidence="2 3">S2471</strain>
    </source>
</reference>
<name>A0A0F4QP00_9GAMM</name>
<feature type="domain" description="GmrSD restriction endonucleases C-terminal" evidence="1">
    <location>
        <begin position="1"/>
        <end position="60"/>
    </location>
</feature>
<dbReference type="Pfam" id="PF07510">
    <property type="entry name" value="GmrSD_C"/>
    <property type="match status" value="1"/>
</dbReference>
<dbReference type="PATRIC" id="fig|43658.5.peg.2416"/>
<dbReference type="InterPro" id="IPR011089">
    <property type="entry name" value="GmrSD_C"/>
</dbReference>
<evidence type="ECO:0000259" key="1">
    <source>
        <dbReference type="Pfam" id="PF07510"/>
    </source>
</evidence>
<dbReference type="Proteomes" id="UP000033452">
    <property type="component" value="Unassembled WGS sequence"/>
</dbReference>
<evidence type="ECO:0000313" key="3">
    <source>
        <dbReference type="Proteomes" id="UP000033452"/>
    </source>
</evidence>
<comment type="caution">
    <text evidence="2">The sequence shown here is derived from an EMBL/GenBank/DDBJ whole genome shotgun (WGS) entry which is preliminary data.</text>
</comment>
<dbReference type="AlphaFoldDB" id="A0A0F4QP00"/>